<accession>A0ABW3QCV9</accession>
<dbReference type="EMBL" id="JBHTLP010000014">
    <property type="protein sequence ID" value="MFD1143542.1"/>
    <property type="molecule type" value="Genomic_DNA"/>
</dbReference>
<evidence type="ECO:0000259" key="8">
    <source>
        <dbReference type="Pfam" id="PF04239"/>
    </source>
</evidence>
<dbReference type="Gene3D" id="3.30.240.20">
    <property type="entry name" value="bsu07140 like domains"/>
    <property type="match status" value="1"/>
</dbReference>
<comment type="caution">
    <text evidence="9">The sequence shown here is derived from an EMBL/GenBank/DDBJ whole genome shotgun (WGS) entry which is preliminary data.</text>
</comment>
<dbReference type="RefSeq" id="WP_379884416.1">
    <property type="nucleotide sequence ID" value="NZ_JBHTLP010000014.1"/>
</dbReference>
<evidence type="ECO:0000256" key="1">
    <source>
        <dbReference type="ARBA" id="ARBA00004651"/>
    </source>
</evidence>
<feature type="transmembrane region" description="Helical" evidence="7">
    <location>
        <begin position="20"/>
        <end position="41"/>
    </location>
</feature>
<sequence length="228" mass="25700">MKKEQLFLTDWKRIFFGDTPPLFMLEVLMRTFFIYLVLVIAMRIFGKRLTGQISLIEMAIMLTMGAILAPAMQLADRGLLSGVIALLCALAVERGINYWGLKNNQAERVIQGKESVLVEDGILQLEKLRSNRISRVQVMSVLRSKNIYNVSKIHRLYVEACGLFSVYTRETNEPGLSTLMENDPDIHSIQQIVPDRLACKSCGNTAPATPKPGDCTVCKTNQWVTAYR</sequence>
<evidence type="ECO:0000256" key="3">
    <source>
        <dbReference type="ARBA" id="ARBA00022475"/>
    </source>
</evidence>
<dbReference type="InterPro" id="IPR023090">
    <property type="entry name" value="UPF0702_alpha/beta_dom_sf"/>
</dbReference>
<dbReference type="Pfam" id="PF04239">
    <property type="entry name" value="DUF421"/>
    <property type="match status" value="1"/>
</dbReference>
<gene>
    <name evidence="9" type="ORF">ACFQ4C_20615</name>
</gene>
<keyword evidence="6 7" id="KW-0472">Membrane</keyword>
<dbReference type="PANTHER" id="PTHR34582">
    <property type="entry name" value="UPF0702 TRANSMEMBRANE PROTEIN YCAP"/>
    <property type="match status" value="1"/>
</dbReference>
<feature type="transmembrane region" description="Helical" evidence="7">
    <location>
        <begin position="53"/>
        <end position="72"/>
    </location>
</feature>
<evidence type="ECO:0000256" key="2">
    <source>
        <dbReference type="ARBA" id="ARBA00006448"/>
    </source>
</evidence>
<comment type="similarity">
    <text evidence="2">Belongs to the UPF0702 family.</text>
</comment>
<dbReference type="InterPro" id="IPR007353">
    <property type="entry name" value="DUF421"/>
</dbReference>
<keyword evidence="4 7" id="KW-0812">Transmembrane</keyword>
<reference evidence="10" key="1">
    <citation type="journal article" date="2019" name="Int. J. Syst. Evol. Microbiol.">
        <title>The Global Catalogue of Microorganisms (GCM) 10K type strain sequencing project: providing services to taxonomists for standard genome sequencing and annotation.</title>
        <authorList>
            <consortium name="The Broad Institute Genomics Platform"/>
            <consortium name="The Broad Institute Genome Sequencing Center for Infectious Disease"/>
            <person name="Wu L."/>
            <person name="Ma J."/>
        </authorList>
    </citation>
    <scope>NUCLEOTIDE SEQUENCE [LARGE SCALE GENOMIC DNA]</scope>
    <source>
        <strain evidence="10">CCUG 55608</strain>
    </source>
</reference>
<evidence type="ECO:0000313" key="10">
    <source>
        <dbReference type="Proteomes" id="UP001597116"/>
    </source>
</evidence>
<feature type="domain" description="YetF C-terminal" evidence="8">
    <location>
        <begin position="102"/>
        <end position="179"/>
    </location>
</feature>
<name>A0ABW3QCV9_9BACT</name>
<keyword evidence="3" id="KW-1003">Cell membrane</keyword>
<evidence type="ECO:0000256" key="5">
    <source>
        <dbReference type="ARBA" id="ARBA00022989"/>
    </source>
</evidence>
<protein>
    <submittedName>
        <fullName evidence="9">DUF421 domain-containing protein</fullName>
    </submittedName>
</protein>
<evidence type="ECO:0000256" key="7">
    <source>
        <dbReference type="SAM" id="Phobius"/>
    </source>
</evidence>
<evidence type="ECO:0000256" key="6">
    <source>
        <dbReference type="ARBA" id="ARBA00023136"/>
    </source>
</evidence>
<evidence type="ECO:0000256" key="4">
    <source>
        <dbReference type="ARBA" id="ARBA00022692"/>
    </source>
</evidence>
<comment type="subcellular location">
    <subcellularLocation>
        <location evidence="1">Cell membrane</location>
        <topology evidence="1">Multi-pass membrane protein</topology>
    </subcellularLocation>
</comment>
<feature type="transmembrane region" description="Helical" evidence="7">
    <location>
        <begin position="78"/>
        <end position="96"/>
    </location>
</feature>
<evidence type="ECO:0000313" key="9">
    <source>
        <dbReference type="EMBL" id="MFD1143542.1"/>
    </source>
</evidence>
<proteinExistence type="inferred from homology"/>
<keyword evidence="5 7" id="KW-1133">Transmembrane helix</keyword>
<keyword evidence="10" id="KW-1185">Reference proteome</keyword>
<dbReference type="Proteomes" id="UP001597116">
    <property type="component" value="Unassembled WGS sequence"/>
</dbReference>
<dbReference type="PANTHER" id="PTHR34582:SF6">
    <property type="entry name" value="UPF0702 TRANSMEMBRANE PROTEIN YCAP"/>
    <property type="match status" value="1"/>
</dbReference>
<organism evidence="9 10">
    <name type="scientific">Larkinella insperata</name>
    <dbReference type="NCBI Taxonomy" id="332158"/>
    <lineage>
        <taxon>Bacteria</taxon>
        <taxon>Pseudomonadati</taxon>
        <taxon>Bacteroidota</taxon>
        <taxon>Cytophagia</taxon>
        <taxon>Cytophagales</taxon>
        <taxon>Spirosomataceae</taxon>
        <taxon>Larkinella</taxon>
    </lineage>
</organism>